<dbReference type="AlphaFoldDB" id="A0A3N6S5P9"/>
<sequence length="60" mass="6645">MVYFLLNHAWTRYRPSLFPVAGTKAHAVRLAVCGVLCSTPVTQAFSKEKAGRRDCPSGDY</sequence>
<dbReference type="Proteomes" id="UP000279457">
    <property type="component" value="Unassembled WGS sequence"/>
</dbReference>
<evidence type="ECO:0000313" key="1">
    <source>
        <dbReference type="EMBL" id="RQM36320.1"/>
    </source>
</evidence>
<feature type="non-terminal residue" evidence="1">
    <location>
        <position position="60"/>
    </location>
</feature>
<reference evidence="1 2" key="1">
    <citation type="submission" date="2018-10" db="EMBL/GenBank/DDBJ databases">
        <title>Draft genome sequence for the type isolate of Erwinia psidii, agent causal of bacterial blight in guava (Psidium guajava) and wilt and die-back of Eucalyptus spp.</title>
        <authorList>
            <person name="Hermenegildo P.S."/>
            <person name="Santos S.A."/>
            <person name="Guimaraes L.M.S."/>
            <person name="Vidigal P.M.P."/>
            <person name="Pereira I.C."/>
            <person name="Badel J.L."/>
            <person name="Alfenas-Zerbini P."/>
            <person name="Ferreira M.A.S.V."/>
            <person name="Alfenas A.C."/>
        </authorList>
    </citation>
    <scope>NUCLEOTIDE SEQUENCE [LARGE SCALE GENOMIC DNA]</scope>
    <source>
        <strain evidence="1 2">IBSBF 435</strain>
    </source>
</reference>
<name>A0A3N6S5P9_9GAMM</name>
<comment type="caution">
    <text evidence="1">The sequence shown here is derived from an EMBL/GenBank/DDBJ whole genome shotgun (WGS) entry which is preliminary data.</text>
</comment>
<dbReference type="RefSeq" id="WP_233592668.1">
    <property type="nucleotide sequence ID" value="NZ_RHHM01000032.1"/>
</dbReference>
<gene>
    <name evidence="1" type="ORF">EB241_21175</name>
</gene>
<evidence type="ECO:0000313" key="2">
    <source>
        <dbReference type="Proteomes" id="UP000279457"/>
    </source>
</evidence>
<organism evidence="1 2">
    <name type="scientific">Erwinia psidii</name>
    <dbReference type="NCBI Taxonomy" id="69224"/>
    <lineage>
        <taxon>Bacteria</taxon>
        <taxon>Pseudomonadati</taxon>
        <taxon>Pseudomonadota</taxon>
        <taxon>Gammaproteobacteria</taxon>
        <taxon>Enterobacterales</taxon>
        <taxon>Erwiniaceae</taxon>
        <taxon>Erwinia</taxon>
    </lineage>
</organism>
<accession>A0A3N6S5P9</accession>
<keyword evidence="2" id="KW-1185">Reference proteome</keyword>
<protein>
    <submittedName>
        <fullName evidence="1">Uncharacterized protein</fullName>
    </submittedName>
</protein>
<proteinExistence type="predicted"/>
<dbReference type="EMBL" id="RHHM01000032">
    <property type="protein sequence ID" value="RQM36320.1"/>
    <property type="molecule type" value="Genomic_DNA"/>
</dbReference>